<sequence length="921" mass="96754">MATVVQTAPDSGHVMQTGLTSGRRDDGDDISSNIGGDDSAAATSGATADMDAVAAATTVAALASNRRSAAASKPESEPAAASNSSKSELEQHGLRSYTCVRCKRRRPETAFPVQKRNLKKPRHIFADKYLSRLVCTCLECVFFTARYARPLPGATTDVFTTGPQPLIVPLELQAETEVAAPEPEAEPVAETETEAETEAEAELPTADAAATGNDSGDGASASVGSEVPIRRSGRRRRSSTLKSAVAEASPWRRQRSSRPRSAARSHTTVVRYVEHKHSMFCNKVAGWVRFDEWATLDDVPAEDAPRAKWIAYLKAHAIGVERNPSTSEPVLIIPHTHKKRTGEPGKTCKVQFDETNFVFGLRREKRTKSSPPVRQPPSSATSARATTTTIKSQRRRTPTSRMVPVRSASNRTSEWMQASAMPAPGTPSHSSMPPGTLAPGLMGMFGQSMYGMPGMAPLGGSNPAASMAALAASSAMLSSMYGMMPHGMMPGMMPHGMMMPPGALGFGGNPYAALVGPHATAALAPLALPAGVSRPVAVQAAGTLVAPTPAVQPPAPQPHSEVAMDVVSKIKPKAEPGVATAAIDSAWARLASHRVNLSDSIGISWIPNVSITAQMALVVMAGLLAAADDGESLNSLAAFATARQLALLPPSLSTDAIANRRALYASYIADAIADAVAAAHEITDGMTALLETAGSSLVDAWIGVGADGGLTIHPAFSEWCERMATAERTLLAAALLATPTMPGETYWTSATRPPVFAVSDIVRLVVALDAASRSARPVDVFESGYAAASRALIADLRLLVDFRAFAASPSSADPPPLPGAAFDAALAKSPVWPVVPDELTLFATADLDAFRPLWNAFTRSARIGAKLVWPFALHPSRKRARDAASGGASNDGDQQRERAESQGASVDDIPAEPAPKKARHL</sequence>
<reference evidence="2 3" key="1">
    <citation type="submission" date="2010-05" db="EMBL/GenBank/DDBJ databases">
        <title>The Genome Sequence of Thecamonas trahens ATCC 50062.</title>
        <authorList>
            <consortium name="The Broad Institute Genome Sequencing Platform"/>
            <person name="Russ C."/>
            <person name="Cuomo C."/>
            <person name="Shea T."/>
            <person name="Young S.K."/>
            <person name="Zeng Q."/>
            <person name="Koehrsen M."/>
            <person name="Haas B."/>
            <person name="Borodovsky M."/>
            <person name="Guigo R."/>
            <person name="Alvarado L."/>
            <person name="Berlin A."/>
            <person name="Bochicchio J."/>
            <person name="Borenstein D."/>
            <person name="Chapman S."/>
            <person name="Chen Z."/>
            <person name="Freedman E."/>
            <person name="Gellesch M."/>
            <person name="Goldberg J."/>
            <person name="Griggs A."/>
            <person name="Gujja S."/>
            <person name="Heilman E."/>
            <person name="Heiman D."/>
            <person name="Hepburn T."/>
            <person name="Howarth C."/>
            <person name="Jen D."/>
            <person name="Larson L."/>
            <person name="Mehta T."/>
            <person name="Park D."/>
            <person name="Pearson M."/>
            <person name="Roberts A."/>
            <person name="Saif S."/>
            <person name="Shenoy N."/>
            <person name="Sisk P."/>
            <person name="Stolte C."/>
            <person name="Sykes S."/>
            <person name="Thomson T."/>
            <person name="Walk T."/>
            <person name="White J."/>
            <person name="Yandava C."/>
            <person name="Burger G."/>
            <person name="Gray M.W."/>
            <person name="Holland P.W.H."/>
            <person name="King N."/>
            <person name="Lang F.B.F."/>
            <person name="Roger A.J."/>
            <person name="Ruiz-Trillo I."/>
            <person name="Lander E."/>
            <person name="Nusbaum C."/>
        </authorList>
    </citation>
    <scope>NUCLEOTIDE SEQUENCE [LARGE SCALE GENOMIC DNA]</scope>
    <source>
        <strain evidence="2 3">ATCC 50062</strain>
    </source>
</reference>
<evidence type="ECO:0000313" key="2">
    <source>
        <dbReference type="EMBL" id="KNC54535.1"/>
    </source>
</evidence>
<feature type="region of interest" description="Disordered" evidence="1">
    <location>
        <begin position="1"/>
        <end position="45"/>
    </location>
</feature>
<keyword evidence="3" id="KW-1185">Reference proteome</keyword>
<feature type="region of interest" description="Disordered" evidence="1">
    <location>
        <begin position="880"/>
        <end position="921"/>
    </location>
</feature>
<feature type="region of interest" description="Disordered" evidence="1">
    <location>
        <begin position="362"/>
        <end position="432"/>
    </location>
</feature>
<dbReference type="RefSeq" id="XP_013753552.1">
    <property type="nucleotide sequence ID" value="XM_013898098.1"/>
</dbReference>
<feature type="region of interest" description="Disordered" evidence="1">
    <location>
        <begin position="67"/>
        <end position="89"/>
    </location>
</feature>
<dbReference type="GeneID" id="25568617"/>
<dbReference type="AlphaFoldDB" id="A0A0L0DQI6"/>
<feature type="compositionally biased region" description="Low complexity" evidence="1">
    <location>
        <begin position="378"/>
        <end position="389"/>
    </location>
</feature>
<gene>
    <name evidence="2" type="ORF">AMSG_10382</name>
</gene>
<dbReference type="Proteomes" id="UP000054408">
    <property type="component" value="Unassembled WGS sequence"/>
</dbReference>
<feature type="compositionally biased region" description="Low complexity" evidence="1">
    <location>
        <begin position="67"/>
        <end position="86"/>
    </location>
</feature>
<feature type="compositionally biased region" description="Acidic residues" evidence="1">
    <location>
        <begin position="183"/>
        <end position="201"/>
    </location>
</feature>
<organism evidence="2 3">
    <name type="scientific">Thecamonas trahens ATCC 50062</name>
    <dbReference type="NCBI Taxonomy" id="461836"/>
    <lineage>
        <taxon>Eukaryota</taxon>
        <taxon>Apusozoa</taxon>
        <taxon>Apusomonadida</taxon>
        <taxon>Apusomonadidae</taxon>
        <taxon>Thecamonas</taxon>
    </lineage>
</organism>
<feature type="compositionally biased region" description="Low complexity" evidence="1">
    <location>
        <begin position="30"/>
        <end position="45"/>
    </location>
</feature>
<feature type="compositionally biased region" description="Polar residues" evidence="1">
    <location>
        <begin position="407"/>
        <end position="416"/>
    </location>
</feature>
<evidence type="ECO:0000256" key="1">
    <source>
        <dbReference type="SAM" id="MobiDB-lite"/>
    </source>
</evidence>
<accession>A0A0L0DQI6</accession>
<feature type="compositionally biased region" description="Basic residues" evidence="1">
    <location>
        <begin position="252"/>
        <end position="263"/>
    </location>
</feature>
<proteinExistence type="predicted"/>
<feature type="region of interest" description="Disordered" evidence="1">
    <location>
        <begin position="177"/>
        <end position="266"/>
    </location>
</feature>
<dbReference type="EMBL" id="GL349491">
    <property type="protein sequence ID" value="KNC54535.1"/>
    <property type="molecule type" value="Genomic_DNA"/>
</dbReference>
<evidence type="ECO:0000313" key="3">
    <source>
        <dbReference type="Proteomes" id="UP000054408"/>
    </source>
</evidence>
<feature type="compositionally biased region" description="Low complexity" evidence="1">
    <location>
        <begin position="202"/>
        <end position="225"/>
    </location>
</feature>
<protein>
    <submittedName>
        <fullName evidence="2">Uncharacterized protein</fullName>
    </submittedName>
</protein>
<name>A0A0L0DQI6_THETB</name>